<dbReference type="PANTHER" id="PTHR24359:SF1">
    <property type="entry name" value="INHIBITOR OF NUCLEAR FACTOR KAPPA-B KINASE EPSILON SUBUNIT HOMOLOG 1-RELATED"/>
    <property type="match status" value="1"/>
</dbReference>
<dbReference type="InterPro" id="IPR008271">
    <property type="entry name" value="Ser/Thr_kinase_AS"/>
</dbReference>
<feature type="domain" description="Protein kinase" evidence="1">
    <location>
        <begin position="170"/>
        <end position="480"/>
    </location>
</feature>
<dbReference type="eggNOG" id="KOG0595">
    <property type="taxonomic scope" value="Eukaryota"/>
</dbReference>
<dbReference type="SUPFAM" id="SSF56112">
    <property type="entry name" value="Protein kinase-like (PK-like)"/>
    <property type="match status" value="1"/>
</dbReference>
<evidence type="ECO:0000313" key="2">
    <source>
        <dbReference type="EMBL" id="ETS75647.1"/>
    </source>
</evidence>
<dbReference type="EMBL" id="KI912118">
    <property type="protein sequence ID" value="ETS75647.1"/>
    <property type="molecule type" value="Genomic_DNA"/>
</dbReference>
<dbReference type="InterPro" id="IPR000719">
    <property type="entry name" value="Prot_kinase_dom"/>
</dbReference>
<dbReference type="InParanoid" id="W3WR71"/>
<reference evidence="3" key="1">
    <citation type="journal article" date="2015" name="BMC Genomics">
        <title>Genomic and transcriptomic analysis of the endophytic fungus Pestalotiopsis fici reveals its lifestyle and high potential for synthesis of natural products.</title>
        <authorList>
            <person name="Wang X."/>
            <person name="Zhang X."/>
            <person name="Liu L."/>
            <person name="Xiang M."/>
            <person name="Wang W."/>
            <person name="Sun X."/>
            <person name="Che Y."/>
            <person name="Guo L."/>
            <person name="Liu G."/>
            <person name="Guo L."/>
            <person name="Wang C."/>
            <person name="Yin W.B."/>
            <person name="Stadler M."/>
            <person name="Zhang X."/>
            <person name="Liu X."/>
        </authorList>
    </citation>
    <scope>NUCLEOTIDE SEQUENCE [LARGE SCALE GENOMIC DNA]</scope>
    <source>
        <strain evidence="3">W106-1 / CGMCC3.15140</strain>
    </source>
</reference>
<dbReference type="GO" id="GO:0005524">
    <property type="term" value="F:ATP binding"/>
    <property type="evidence" value="ECO:0007669"/>
    <property type="project" value="InterPro"/>
</dbReference>
<dbReference type="Gene3D" id="1.10.510.10">
    <property type="entry name" value="Transferase(Phosphotransferase) domain 1"/>
    <property type="match status" value="1"/>
</dbReference>
<name>W3WR71_PESFW</name>
<sequence>MATQSFPLAVKLKEFTKCYHGLGSEFLPRDALQNLVNEENVRSMLGIQDGTWSRACQTQNHLTELSLVRLITEEARAIFAILVILKQSVLTENLLIEEGLRDEHLPLSIDHEYSYCTSYDGQRKIPFVNCPQEDLVEFVNHKQWFFLAPVLKANGETIKLHEKCPLPFIDDNDEDPSRGGGGLVYRARVHPAHQEGFEVETTELRVAVKEFHRKELFQQENKILQQIKDLRHAHVIRHLMSIESGERKAYSIFPWTDGGTLQDFWRTPMKELTQEHVLWALQQMHGLVSALQALHAVFKCRHGDLKPQNILCFGKDDKITFKIADFGISKIHDMPTMYRKVATTNLAFTASYQGPEIEFERAAPNDQQPRSRKYDIWSLGCVFLEFSVWLLHGPEAMAEFDIARETSGSSLYEVTDREQKQARVHHLANGTVDALLNDPRCTGRTGLAELLNIIADRMLKTDVSERASADEIVNAISDMINRYQRGVLSLFNPHPASDIPQLPFDRTRRN</sequence>
<dbReference type="PROSITE" id="PS50011">
    <property type="entry name" value="PROTEIN_KINASE_DOM"/>
    <property type="match status" value="1"/>
</dbReference>
<dbReference type="Pfam" id="PF00069">
    <property type="entry name" value="Pkinase"/>
    <property type="match status" value="1"/>
</dbReference>
<dbReference type="RefSeq" id="XP_007839363.1">
    <property type="nucleotide sequence ID" value="XM_007841172.1"/>
</dbReference>
<dbReference type="Proteomes" id="UP000030651">
    <property type="component" value="Unassembled WGS sequence"/>
</dbReference>
<organism evidence="2 3">
    <name type="scientific">Pestalotiopsis fici (strain W106-1 / CGMCC3.15140)</name>
    <dbReference type="NCBI Taxonomy" id="1229662"/>
    <lineage>
        <taxon>Eukaryota</taxon>
        <taxon>Fungi</taxon>
        <taxon>Dikarya</taxon>
        <taxon>Ascomycota</taxon>
        <taxon>Pezizomycotina</taxon>
        <taxon>Sordariomycetes</taxon>
        <taxon>Xylariomycetidae</taxon>
        <taxon>Amphisphaeriales</taxon>
        <taxon>Sporocadaceae</taxon>
        <taxon>Pestalotiopsis</taxon>
    </lineage>
</organism>
<dbReference type="InterPro" id="IPR011009">
    <property type="entry name" value="Kinase-like_dom_sf"/>
</dbReference>
<dbReference type="PROSITE" id="PS00108">
    <property type="entry name" value="PROTEIN_KINASE_ST"/>
    <property type="match status" value="1"/>
</dbReference>
<evidence type="ECO:0000259" key="1">
    <source>
        <dbReference type="PROSITE" id="PS50011"/>
    </source>
</evidence>
<proteinExistence type="predicted"/>
<dbReference type="OrthoDB" id="1046782at2759"/>
<accession>W3WR71</accession>
<protein>
    <recommendedName>
        <fullName evidence="1">Protein kinase domain-containing protein</fullName>
    </recommendedName>
</protein>
<dbReference type="OMA" id="YIARSEL"/>
<evidence type="ECO:0000313" key="3">
    <source>
        <dbReference type="Proteomes" id="UP000030651"/>
    </source>
</evidence>
<dbReference type="PANTHER" id="PTHR24359">
    <property type="entry name" value="SERINE/THREONINE-PROTEIN KINASE SBK1"/>
    <property type="match status" value="1"/>
</dbReference>
<dbReference type="SMART" id="SM00220">
    <property type="entry name" value="S_TKc"/>
    <property type="match status" value="1"/>
</dbReference>
<dbReference type="HOGENOM" id="CLU_017513_4_1_1"/>
<dbReference type="KEGG" id="pfy:PFICI_12591"/>
<dbReference type="AlphaFoldDB" id="W3WR71"/>
<keyword evidence="3" id="KW-1185">Reference proteome</keyword>
<dbReference type="GeneID" id="19277604"/>
<dbReference type="GO" id="GO:0004674">
    <property type="term" value="F:protein serine/threonine kinase activity"/>
    <property type="evidence" value="ECO:0007669"/>
    <property type="project" value="TreeGrafter"/>
</dbReference>
<dbReference type="STRING" id="1229662.W3WR71"/>
<dbReference type="CDD" id="cd00180">
    <property type="entry name" value="PKc"/>
    <property type="match status" value="1"/>
</dbReference>
<gene>
    <name evidence="2" type="ORF">PFICI_12591</name>
</gene>